<dbReference type="Pfam" id="PF19143">
    <property type="entry name" value="Omp85_2"/>
    <property type="match status" value="1"/>
</dbReference>
<feature type="short sequence motif" description="DGA/G" evidence="4">
    <location>
        <begin position="209"/>
        <end position="211"/>
    </location>
</feature>
<dbReference type="InterPro" id="IPR002641">
    <property type="entry name" value="PNPLA_dom"/>
</dbReference>
<feature type="domain" description="PNPLA" evidence="5">
    <location>
        <begin position="32"/>
        <end position="222"/>
    </location>
</feature>
<dbReference type="EMBL" id="BAAAFG010000015">
    <property type="protein sequence ID" value="GAA0872952.1"/>
    <property type="molecule type" value="Genomic_DNA"/>
</dbReference>
<dbReference type="CDD" id="cd07205">
    <property type="entry name" value="Pat_PNPLA6_PNPLA7_NTE1_like"/>
    <property type="match status" value="1"/>
</dbReference>
<evidence type="ECO:0000256" key="4">
    <source>
        <dbReference type="PROSITE-ProRule" id="PRU01161"/>
    </source>
</evidence>
<comment type="caution">
    <text evidence="6">The sequence shown here is derived from an EMBL/GenBank/DDBJ whole genome shotgun (WGS) entry which is preliminary data.</text>
</comment>
<accession>A0ABN1MIC6</accession>
<protein>
    <submittedName>
        <fullName evidence="6">Patatin-like phospholipase family protein</fullName>
    </submittedName>
</protein>
<sequence length="746" mass="83893">MRLLTYVLLFCSLATFSQQDSLGVKKTPKVGLVLSGGGAKGLAHIGALKIIEESGVHIDYIGGTSMGAIIGGLYASGYTATQLDSIFRETPFDELIQDDLPRSAKSFYERDDAEKYAITLPFDKFEVSLPSGLSKGQNVYNYLERLTSHLEDVSDFSKLPIPFFCVGTDVETGETLILEKGSISKSISASGAIPTLFNPVLIDDRLITDGGVTNNYPLDELKAKGMDIIIGVDVQDSLVSRNELKSAFEILNQVNNFESIYKMRDKSKRTDVYINPDIKDFTVLSFGEGETIVKRGEDAAMKKYDKLRLIAIKQGFKQRIPQRIGLKDSIIIKNIIISGNRNYPRGYIKSRLKIPDEEKIAFQDLNYGINNLSATGNFDRIDYVLKPWEDGYNVRINVDESNNSTLLRLSLHYDDLYQTGILVNITQKRLLFGNDIASLDMIVGDNLRYNFEYYIDKGIYWSIGARSRINTFNRDINSGFLLSQSEAEDLPSLLINEFELDVFDFTNQIYAETLFRKDFKIGVGLEQKYITLETQTVADSDESSPEIETDNFTSAFGYVKLDTYDDKYFPNKGFFAEGKYNFYAFNSADEVLEFEDFSIAKGVLGMAINPWDPVAIRLSTEAGFRLGSNENLALNFALGGYGSMMINNYVPFYGYDFLSLQGDSYIKALGEIDVELFPKNHLIASYNIANVANDIFEDGEWLTLPDFTGFALGYGLETFLGPINITYSYSPETSENEWFFSLGYWF</sequence>
<feature type="active site" description="Proton acceptor" evidence="4">
    <location>
        <position position="209"/>
    </location>
</feature>
<dbReference type="InterPro" id="IPR043864">
    <property type="entry name" value="Omp85-like_dom"/>
</dbReference>
<organism evidence="6 7">
    <name type="scientific">Gangjinia marincola</name>
    <dbReference type="NCBI Taxonomy" id="578463"/>
    <lineage>
        <taxon>Bacteria</taxon>
        <taxon>Pseudomonadati</taxon>
        <taxon>Bacteroidota</taxon>
        <taxon>Flavobacteriia</taxon>
        <taxon>Flavobacteriales</taxon>
        <taxon>Flavobacteriaceae</taxon>
        <taxon>Gangjinia</taxon>
    </lineage>
</organism>
<evidence type="ECO:0000259" key="5">
    <source>
        <dbReference type="PROSITE" id="PS51635"/>
    </source>
</evidence>
<dbReference type="Gene3D" id="3.40.1090.10">
    <property type="entry name" value="Cytosolic phospholipase A2 catalytic domain"/>
    <property type="match status" value="2"/>
</dbReference>
<feature type="short sequence motif" description="GXSXG" evidence="4">
    <location>
        <begin position="63"/>
        <end position="67"/>
    </location>
</feature>
<dbReference type="PANTHER" id="PTHR14226:SF76">
    <property type="entry name" value="NTE FAMILY PROTEIN RSSA"/>
    <property type="match status" value="1"/>
</dbReference>
<dbReference type="SUPFAM" id="SSF52151">
    <property type="entry name" value="FabD/lysophospholipase-like"/>
    <property type="match status" value="1"/>
</dbReference>
<gene>
    <name evidence="6" type="ORF">GCM10009117_20990</name>
</gene>
<keyword evidence="3 4" id="KW-0443">Lipid metabolism</keyword>
<evidence type="ECO:0000313" key="6">
    <source>
        <dbReference type="EMBL" id="GAA0872952.1"/>
    </source>
</evidence>
<dbReference type="InterPro" id="IPR016035">
    <property type="entry name" value="Acyl_Trfase/lysoPLipase"/>
</dbReference>
<name>A0ABN1MIC6_9FLAO</name>
<feature type="short sequence motif" description="GXGXXG" evidence="4">
    <location>
        <begin position="36"/>
        <end position="41"/>
    </location>
</feature>
<proteinExistence type="predicted"/>
<evidence type="ECO:0000256" key="1">
    <source>
        <dbReference type="ARBA" id="ARBA00022801"/>
    </source>
</evidence>
<dbReference type="Pfam" id="PF01734">
    <property type="entry name" value="Patatin"/>
    <property type="match status" value="1"/>
</dbReference>
<reference evidence="6 7" key="1">
    <citation type="journal article" date="2019" name="Int. J. Syst. Evol. Microbiol.">
        <title>The Global Catalogue of Microorganisms (GCM) 10K type strain sequencing project: providing services to taxonomists for standard genome sequencing and annotation.</title>
        <authorList>
            <consortium name="The Broad Institute Genomics Platform"/>
            <consortium name="The Broad Institute Genome Sequencing Center for Infectious Disease"/>
            <person name="Wu L."/>
            <person name="Ma J."/>
        </authorList>
    </citation>
    <scope>NUCLEOTIDE SEQUENCE [LARGE SCALE GENOMIC DNA]</scope>
    <source>
        <strain evidence="6 7">JCM 16082</strain>
    </source>
</reference>
<dbReference type="InterPro" id="IPR050301">
    <property type="entry name" value="NTE"/>
</dbReference>
<dbReference type="PROSITE" id="PS51635">
    <property type="entry name" value="PNPLA"/>
    <property type="match status" value="1"/>
</dbReference>
<dbReference type="Proteomes" id="UP001500507">
    <property type="component" value="Unassembled WGS sequence"/>
</dbReference>
<dbReference type="PANTHER" id="PTHR14226">
    <property type="entry name" value="NEUROPATHY TARGET ESTERASE/SWISS CHEESE D.MELANOGASTER"/>
    <property type="match status" value="1"/>
</dbReference>
<keyword evidence="2 4" id="KW-0442">Lipid degradation</keyword>
<evidence type="ECO:0000256" key="3">
    <source>
        <dbReference type="ARBA" id="ARBA00023098"/>
    </source>
</evidence>
<evidence type="ECO:0000256" key="2">
    <source>
        <dbReference type="ARBA" id="ARBA00022963"/>
    </source>
</evidence>
<dbReference type="Gene3D" id="3.10.20.310">
    <property type="entry name" value="membrane protein fhac"/>
    <property type="match status" value="1"/>
</dbReference>
<feature type="active site" description="Nucleophile" evidence="4">
    <location>
        <position position="65"/>
    </location>
</feature>
<evidence type="ECO:0000313" key="7">
    <source>
        <dbReference type="Proteomes" id="UP001500507"/>
    </source>
</evidence>
<dbReference type="RefSeq" id="WP_343767218.1">
    <property type="nucleotide sequence ID" value="NZ_BAAAFG010000015.1"/>
</dbReference>
<keyword evidence="1 4" id="KW-0378">Hydrolase</keyword>
<keyword evidence="7" id="KW-1185">Reference proteome</keyword>